<dbReference type="Proteomes" id="UP000253606">
    <property type="component" value="Chromosome"/>
</dbReference>
<dbReference type="PANTHER" id="PTHR43591">
    <property type="entry name" value="METHYLTRANSFERASE"/>
    <property type="match status" value="1"/>
</dbReference>
<protein>
    <submittedName>
        <fullName evidence="3">Methyltransferase type 12</fullName>
    </submittedName>
</protein>
<name>A0A2Z5FVU5_9BACT</name>
<sequence>MADSSRGGTRGVEPRDSNAIRHPEMAAGGYASNNGTVEFYQRVVAVLPQDGVVLDLGAGRGSDFEGDHGAWHHWLIQLGKRHSCRIGADIDPIVQTHAYLDQAVVIEAGQPLPFPDQSFDLVLCDWVLEHVDDPNQFVAEIRRVLKVGGWFCARTPNRWSYFSVGARLLKSRLGNRLLRLLQAHRPETDKFPKYYRLNTLGAIHQYLPATLWTNATYTHNPDPGYAGNSSAFYHLIELYQRLIPKTLGTVILIFARRLG</sequence>
<dbReference type="OrthoDB" id="529208at2"/>
<dbReference type="EMBL" id="CP030840">
    <property type="protein sequence ID" value="AXC11013.1"/>
    <property type="molecule type" value="Genomic_DNA"/>
</dbReference>
<dbReference type="InterPro" id="IPR013216">
    <property type="entry name" value="Methyltransf_11"/>
</dbReference>
<dbReference type="Pfam" id="PF08241">
    <property type="entry name" value="Methyltransf_11"/>
    <property type="match status" value="1"/>
</dbReference>
<dbReference type="InterPro" id="IPR029063">
    <property type="entry name" value="SAM-dependent_MTases_sf"/>
</dbReference>
<dbReference type="GO" id="GO:0008757">
    <property type="term" value="F:S-adenosylmethionine-dependent methyltransferase activity"/>
    <property type="evidence" value="ECO:0007669"/>
    <property type="project" value="InterPro"/>
</dbReference>
<keyword evidence="3" id="KW-0808">Transferase</keyword>
<dbReference type="Gene3D" id="3.40.50.150">
    <property type="entry name" value="Vaccinia Virus protein VP39"/>
    <property type="match status" value="1"/>
</dbReference>
<dbReference type="GO" id="GO:0032259">
    <property type="term" value="P:methylation"/>
    <property type="evidence" value="ECO:0007669"/>
    <property type="project" value="UniProtKB-KW"/>
</dbReference>
<dbReference type="RefSeq" id="WP_114206531.1">
    <property type="nucleotide sequence ID" value="NZ_CP030840.1"/>
</dbReference>
<accession>A0A2Z5FVU5</accession>
<feature type="region of interest" description="Disordered" evidence="1">
    <location>
        <begin position="1"/>
        <end position="27"/>
    </location>
</feature>
<keyword evidence="4" id="KW-1185">Reference proteome</keyword>
<evidence type="ECO:0000313" key="4">
    <source>
        <dbReference type="Proteomes" id="UP000253606"/>
    </source>
</evidence>
<evidence type="ECO:0000256" key="1">
    <source>
        <dbReference type="SAM" id="MobiDB-lite"/>
    </source>
</evidence>
<dbReference type="CDD" id="cd02440">
    <property type="entry name" value="AdoMet_MTases"/>
    <property type="match status" value="1"/>
</dbReference>
<dbReference type="SUPFAM" id="SSF53335">
    <property type="entry name" value="S-adenosyl-L-methionine-dependent methyltransferases"/>
    <property type="match status" value="1"/>
</dbReference>
<dbReference type="KEGG" id="abas:ACPOL_1667"/>
<proteinExistence type="predicted"/>
<evidence type="ECO:0000313" key="3">
    <source>
        <dbReference type="EMBL" id="AXC11013.1"/>
    </source>
</evidence>
<organism evidence="3 4">
    <name type="scientific">Acidisarcina polymorpha</name>
    <dbReference type="NCBI Taxonomy" id="2211140"/>
    <lineage>
        <taxon>Bacteria</taxon>
        <taxon>Pseudomonadati</taxon>
        <taxon>Acidobacteriota</taxon>
        <taxon>Terriglobia</taxon>
        <taxon>Terriglobales</taxon>
        <taxon>Acidobacteriaceae</taxon>
        <taxon>Acidisarcina</taxon>
    </lineage>
</organism>
<evidence type="ECO:0000259" key="2">
    <source>
        <dbReference type="Pfam" id="PF08241"/>
    </source>
</evidence>
<feature type="domain" description="Methyltransferase type 11" evidence="2">
    <location>
        <begin position="87"/>
        <end position="152"/>
    </location>
</feature>
<gene>
    <name evidence="3" type="ORF">ACPOL_1667</name>
</gene>
<keyword evidence="3" id="KW-0489">Methyltransferase</keyword>
<dbReference type="AlphaFoldDB" id="A0A2Z5FVU5"/>
<reference evidence="3 4" key="1">
    <citation type="journal article" date="2018" name="Front. Microbiol.">
        <title>Hydrolytic Capabilities as a Key to Environmental Success: Chitinolytic and Cellulolytic Acidobacteria From Acidic Sub-arctic Soils and Boreal Peatlands.</title>
        <authorList>
            <person name="Belova S.E."/>
            <person name="Ravin N.V."/>
            <person name="Pankratov T.A."/>
            <person name="Rakitin A.L."/>
            <person name="Ivanova A.A."/>
            <person name="Beletsky A.V."/>
            <person name="Mardanov A.V."/>
            <person name="Sinninghe Damste J.S."/>
            <person name="Dedysh S.N."/>
        </authorList>
    </citation>
    <scope>NUCLEOTIDE SEQUENCE [LARGE SCALE GENOMIC DNA]</scope>
    <source>
        <strain evidence="3 4">SBC82</strain>
    </source>
</reference>
<feature type="compositionally biased region" description="Basic and acidic residues" evidence="1">
    <location>
        <begin position="12"/>
        <end position="24"/>
    </location>
</feature>
<dbReference type="PANTHER" id="PTHR43591:SF24">
    <property type="entry name" value="2-METHOXY-6-POLYPRENYL-1,4-BENZOQUINOL METHYLASE, MITOCHONDRIAL"/>
    <property type="match status" value="1"/>
</dbReference>